<dbReference type="EMBL" id="CAJVPY010020936">
    <property type="protein sequence ID" value="CAG8777634.1"/>
    <property type="molecule type" value="Genomic_DNA"/>
</dbReference>
<evidence type="ECO:0000313" key="3">
    <source>
        <dbReference type="Proteomes" id="UP000789405"/>
    </source>
</evidence>
<proteinExistence type="predicted"/>
<feature type="non-terminal residue" evidence="2">
    <location>
        <position position="104"/>
    </location>
</feature>
<dbReference type="InterPro" id="IPR051959">
    <property type="entry name" value="PAK1-Kinase_Regulator"/>
</dbReference>
<gene>
    <name evidence="2" type="ORF">DERYTH_LOCUS19303</name>
</gene>
<comment type="caution">
    <text evidence="2">The sequence shown here is derived from an EMBL/GenBank/DDBJ whole genome shotgun (WGS) entry which is preliminary data.</text>
</comment>
<organism evidence="2 3">
    <name type="scientific">Dentiscutata erythropus</name>
    <dbReference type="NCBI Taxonomy" id="1348616"/>
    <lineage>
        <taxon>Eukaryota</taxon>
        <taxon>Fungi</taxon>
        <taxon>Fungi incertae sedis</taxon>
        <taxon>Mucoromycota</taxon>
        <taxon>Glomeromycotina</taxon>
        <taxon>Glomeromycetes</taxon>
        <taxon>Diversisporales</taxon>
        <taxon>Gigasporaceae</taxon>
        <taxon>Dentiscutata</taxon>
    </lineage>
</organism>
<dbReference type="OrthoDB" id="308449at2759"/>
<name>A0A9N9P0B8_9GLOM</name>
<keyword evidence="3" id="KW-1185">Reference proteome</keyword>
<dbReference type="Proteomes" id="UP000789405">
    <property type="component" value="Unassembled WGS sequence"/>
</dbReference>
<sequence>MPKPKRTSKNFDTIESPAKKKATDKESTSDTGHNLISQTQEISIIKEPIKDFLIVVGSYERILYGINGSVAVGSRYLASGSTDEVIKLYDIKKRKELGSLLQHE</sequence>
<evidence type="ECO:0000256" key="1">
    <source>
        <dbReference type="SAM" id="MobiDB-lite"/>
    </source>
</evidence>
<feature type="region of interest" description="Disordered" evidence="1">
    <location>
        <begin position="1"/>
        <end position="37"/>
    </location>
</feature>
<dbReference type="PANTHER" id="PTHR44675:SF1">
    <property type="entry name" value="P21-ACTIVATED PROTEIN KINASE-INTERACTING PROTEIN 1"/>
    <property type="match status" value="1"/>
</dbReference>
<dbReference type="PANTHER" id="PTHR44675">
    <property type="entry name" value="PAK1 INTERACTING PROTEIN 1"/>
    <property type="match status" value="1"/>
</dbReference>
<reference evidence="2" key="1">
    <citation type="submission" date="2021-06" db="EMBL/GenBank/DDBJ databases">
        <authorList>
            <person name="Kallberg Y."/>
            <person name="Tangrot J."/>
            <person name="Rosling A."/>
        </authorList>
    </citation>
    <scope>NUCLEOTIDE SEQUENCE</scope>
    <source>
        <strain evidence="2">MA453B</strain>
    </source>
</reference>
<evidence type="ECO:0000313" key="2">
    <source>
        <dbReference type="EMBL" id="CAG8777634.1"/>
    </source>
</evidence>
<dbReference type="AlphaFoldDB" id="A0A9N9P0B8"/>
<protein>
    <submittedName>
        <fullName evidence="2">6277_t:CDS:1</fullName>
    </submittedName>
</protein>
<accession>A0A9N9P0B8</accession>
<feature type="compositionally biased region" description="Basic and acidic residues" evidence="1">
    <location>
        <begin position="17"/>
        <end position="28"/>
    </location>
</feature>